<dbReference type="STRING" id="195883.A0A482WY06"/>
<evidence type="ECO:0000313" key="5">
    <source>
        <dbReference type="Proteomes" id="UP000291343"/>
    </source>
</evidence>
<evidence type="ECO:0000259" key="2">
    <source>
        <dbReference type="Pfam" id="PF11707"/>
    </source>
</evidence>
<proteinExistence type="predicted"/>
<dbReference type="SMR" id="A0A482WY06"/>
<keyword evidence="1" id="KW-1133">Transmembrane helix</keyword>
<dbReference type="Pfam" id="PF09781">
    <property type="entry name" value="NDUF_B5"/>
    <property type="match status" value="1"/>
</dbReference>
<dbReference type="InParanoid" id="A0A482WY06"/>
<dbReference type="InterPro" id="IPR019173">
    <property type="entry name" value="NADH_UbQ_OxRdtase_B5_su"/>
</dbReference>
<dbReference type="GO" id="GO:0000463">
    <property type="term" value="P:maturation of LSU-rRNA from tricistronic rRNA transcript (SSU-rRNA, 5.8S rRNA, LSU-rRNA)"/>
    <property type="evidence" value="ECO:0007669"/>
    <property type="project" value="TreeGrafter"/>
</dbReference>
<feature type="domain" description="URB1 C-terminal" evidence="3">
    <location>
        <begin position="1657"/>
        <end position="1847"/>
    </location>
</feature>
<comment type="caution">
    <text evidence="4">The sequence shown here is derived from an EMBL/GenBank/DDBJ whole genome shotgun (WGS) entry which is preliminary data.</text>
</comment>
<keyword evidence="5" id="KW-1185">Reference proteome</keyword>
<dbReference type="Pfam" id="PF16201">
    <property type="entry name" value="NopRA1"/>
    <property type="match status" value="1"/>
</dbReference>
<dbReference type="InterPro" id="IPR039844">
    <property type="entry name" value="URB1"/>
</dbReference>
<evidence type="ECO:0000256" key="1">
    <source>
        <dbReference type="SAM" id="Phobius"/>
    </source>
</evidence>
<dbReference type="Pfam" id="PF11707">
    <property type="entry name" value="Npa1"/>
    <property type="match status" value="1"/>
</dbReference>
<keyword evidence="1" id="KW-0812">Transmembrane</keyword>
<sequence length="1972" mass="224668">MTIFSSLRHYPWTKSVSSLLNNRVILKDAPKRCMGEHRVMQIVPSRFQYQKFKDLLHLYIAVAAIPIGLTITYVNIFIGQAQLTEIPEGYHPKHWEYYKHPITRFISRYIRTSPQQEYEKHMHWLYECDERAKIGRLENKVKALMRDRSDYQAFYYFPIDPKYARIVKEDKEEMEKYMMGDDTEEFDGPPMKKAMIVDNNSSNDGKSPSVKAQDSVIQDVRKMLKEENALKAVHVLLNATRNNPRVDYIYNYIKAGGGPLEILKVLHQCENKKDLSFVCPIFSAVHLVLMKIMSDFPHLEQSAEEACIYLLHECTPVLHLMINFKSPMENKKLALSLLTAVVSLSFRLARDVLTSFDLDFKAVEHLAEQVNPTDINSVRVKFIHFVIAFMVEGNPLLIKQLLQNKGVLRLILKDMVYDHSSTVELLLTTLHQKVVLNYSIPKTTKMHAFNTAVMILLIDLYSWRGPKKWTHKRQSAAELKFVDSEGLDEEKGKVRHCVHELLSILCTSHKQGVVFEDRLLGTSQCQNVIARTLFKNLEMAWNDDLAKDLTLKILTANPDLIKPALISIKSAFEPSSTTAWLSTCSFLRKLVESVQIDVKYLTDMNIEHYMKVVMSHSMSPLVIQHICSEKALKHPDAAVRFSCITYLYTCLKKLQSCIKYLKDNSPHDVSSLVSKHLSMVAPKIELLLTAWTLKNSTEVEETPLEIPSLPEYFSAVIDTVLLLHHLVPDYLYLENTDIIDTTLLSSLDDSDDSNSGTLKLKIMRVVSILKPLDPMTESFSIALDLHINHLSNPESCYEAREGLEKLLLNTGLFDSAENELEIWLYCLELIGNDDSVKAFFLKVIRQSIRNIGSYFKCLVEVHDSVASSSQGKSTSTIDEVMEMLENDESSEEKCHSFFKHSQNISPLIPAMLDLLNSKKQSKYQNIVKDFSSLVLIYLLHFQDYPEKVHLLVQKFSNQNKSEVNDYIATWCHGDIRSCDFPSLSSNSIDSKLSKIFRNPEKSSKLAKKVLECIEKQNVNFVLLLRSVLFYITQFHRHDILTLDLLEISLEMIKRLTSCTSSAGSLSSVIASAILHPVIVSGFLPSKPNTNVNFSNILIHFINVANNTISDQNQLKEMLSPCVDKLFEKLLPVLKKKKELKNRETILSLIEALPLSADEIQLILNKIVATEERDYVLDNWIDIESLLLKKCEEKSIMLSDSIASFIVTQLVDEGSEINQLHSSFLKYIKRFPHYLERISDGEFQNILKLITPSKGNLLELSQFLISRKESFVSCLYEEEALHTMPSVFFPLLSKIDMKHCKTKKIGKILSRQIEKIHDAVLKKDAWLVDNYPFVSTLISKCMDDASKSSLYKSLKSDWNRVPQEQSTFSIVKSTIEGKNEAVQFVSDLFQILLETINSRAKGYEWICQTITETIKSSEKVNFSSLVNDNLWNKLVQAALKWGLDGQKMCSSSIWLMRMLRELCTSVFNESGTDQVAEIFELTLSHSNFINILLDASSELKYETVSLVLSLTNLNPKVISTSHVPTFLSSYQATLSKTDQSLLELLQLYEKNGASVWDWRPCLWGSTAANYYSVRSKSVQPLWKQPRMAQVLNLLEDDIVMNTIKRFPLDRSLQACSRLEIENGEKVYDPAFLLPLIAHLLSAGADVQHWSMIKSGAFAIALASLASHSSDTRSAAYLVISRFHSHLSSGDKDQQLWQNFINTIREGVVELGSDCPQLPTLCTTFLARSTLALSEVEHPLFSPLYNFFLAKPFFSFSSVPGFLELIHSNDVKYQDHQEWILEVLRDGTRRKQDADLLFKCFALKILLNLYSFAYVSSAVKILILQLISSLALVREHGHTLAISYGLMPWMNRILDNADGNEVTEIIKLLNKFSHYKSCLVHIKLILVSLAERTVSPNDILVILKTLNSSKFLYAVNRTDIQVLIDTVSSIRGTSSVSHAKYMLDYGACNVTDATSNDDIVSNLNSFIFEWLRIK</sequence>
<feature type="domain" description="URB1 N-terminal" evidence="2">
    <location>
        <begin position="261"/>
        <end position="582"/>
    </location>
</feature>
<dbReference type="PANTHER" id="PTHR13500:SF0">
    <property type="entry name" value="NUCLEOLAR PRE-RIBOSOMAL-ASSOCIATED PROTEIN 1"/>
    <property type="match status" value="1"/>
</dbReference>
<dbReference type="PANTHER" id="PTHR13500">
    <property type="entry name" value="NUCLEOLAR PRERIBOSOMAL-ASSOCIATED PROTEIN 1"/>
    <property type="match status" value="1"/>
</dbReference>
<keyword evidence="1" id="KW-0472">Membrane</keyword>
<evidence type="ECO:0008006" key="6">
    <source>
        <dbReference type="Google" id="ProtNLM"/>
    </source>
</evidence>
<name>A0A482WY06_LAOST</name>
<feature type="transmembrane region" description="Helical" evidence="1">
    <location>
        <begin position="56"/>
        <end position="78"/>
    </location>
</feature>
<organism evidence="4 5">
    <name type="scientific">Laodelphax striatellus</name>
    <name type="common">Small brown planthopper</name>
    <name type="synonym">Delphax striatella</name>
    <dbReference type="NCBI Taxonomy" id="195883"/>
    <lineage>
        <taxon>Eukaryota</taxon>
        <taxon>Metazoa</taxon>
        <taxon>Ecdysozoa</taxon>
        <taxon>Arthropoda</taxon>
        <taxon>Hexapoda</taxon>
        <taxon>Insecta</taxon>
        <taxon>Pterygota</taxon>
        <taxon>Neoptera</taxon>
        <taxon>Paraneoptera</taxon>
        <taxon>Hemiptera</taxon>
        <taxon>Auchenorrhyncha</taxon>
        <taxon>Fulgoroidea</taxon>
        <taxon>Delphacidae</taxon>
        <taxon>Criomorphinae</taxon>
        <taxon>Laodelphax</taxon>
    </lineage>
</organism>
<dbReference type="InterPro" id="IPR021714">
    <property type="entry name" value="URB1_N"/>
</dbReference>
<evidence type="ECO:0000259" key="3">
    <source>
        <dbReference type="Pfam" id="PF16201"/>
    </source>
</evidence>
<evidence type="ECO:0000313" key="4">
    <source>
        <dbReference type="EMBL" id="RZF38202.1"/>
    </source>
</evidence>
<dbReference type="InterPro" id="IPR032436">
    <property type="entry name" value="URB1_C"/>
</dbReference>
<protein>
    <recommendedName>
        <fullName evidence="6">NADH dehydrogenase [ubiquinone] 1 beta subcomplex subunit 5, mitochondrial</fullName>
    </recommendedName>
</protein>
<dbReference type="OrthoDB" id="72892at2759"/>
<accession>A0A482WY06</accession>
<dbReference type="FunCoup" id="A0A482WY06">
    <property type="interactions" value="571"/>
</dbReference>
<dbReference type="Proteomes" id="UP000291343">
    <property type="component" value="Unassembled WGS sequence"/>
</dbReference>
<gene>
    <name evidence="4" type="ORF">LSTR_LSTR005563</name>
</gene>
<reference evidence="4 5" key="1">
    <citation type="journal article" date="2017" name="Gigascience">
        <title>Genome sequence of the small brown planthopper, Laodelphax striatellus.</title>
        <authorList>
            <person name="Zhu J."/>
            <person name="Jiang F."/>
            <person name="Wang X."/>
            <person name="Yang P."/>
            <person name="Bao Y."/>
            <person name="Zhao W."/>
            <person name="Wang W."/>
            <person name="Lu H."/>
            <person name="Wang Q."/>
            <person name="Cui N."/>
            <person name="Li J."/>
            <person name="Chen X."/>
            <person name="Luo L."/>
            <person name="Yu J."/>
            <person name="Kang L."/>
            <person name="Cui F."/>
        </authorList>
    </citation>
    <scope>NUCLEOTIDE SEQUENCE [LARGE SCALE GENOMIC DNA]</scope>
    <source>
        <strain evidence="4">Lst14</strain>
    </source>
</reference>
<dbReference type="EMBL" id="QKKF02022802">
    <property type="protein sequence ID" value="RZF38202.1"/>
    <property type="molecule type" value="Genomic_DNA"/>
</dbReference>
<dbReference type="GO" id="GO:0000466">
    <property type="term" value="P:maturation of 5.8S rRNA from tricistronic rRNA transcript (SSU-rRNA, 5.8S rRNA, LSU-rRNA)"/>
    <property type="evidence" value="ECO:0007669"/>
    <property type="project" value="TreeGrafter"/>
</dbReference>
<dbReference type="GO" id="GO:0005730">
    <property type="term" value="C:nucleolus"/>
    <property type="evidence" value="ECO:0007669"/>
    <property type="project" value="TreeGrafter"/>
</dbReference>